<accession>A0ABQ9HR10</accession>
<comment type="caution">
    <text evidence="1">The sequence shown here is derived from an EMBL/GenBank/DDBJ whole genome shotgun (WGS) entry which is preliminary data.</text>
</comment>
<dbReference type="Proteomes" id="UP001159363">
    <property type="component" value="Chromosome X"/>
</dbReference>
<dbReference type="PANTHER" id="PTHR47272:SF1">
    <property type="entry name" value="PIGGYBAC TRANSPOSABLE ELEMENT-DERIVED PROTEIN 3-LIKE"/>
    <property type="match status" value="1"/>
</dbReference>
<dbReference type="EMBL" id="JARBHB010000004">
    <property type="protein sequence ID" value="KAJ8886814.1"/>
    <property type="molecule type" value="Genomic_DNA"/>
</dbReference>
<protein>
    <submittedName>
        <fullName evidence="1">Uncharacterized protein</fullName>
    </submittedName>
</protein>
<name>A0ABQ9HR10_9NEOP</name>
<reference evidence="1 2" key="1">
    <citation type="submission" date="2023-02" db="EMBL/GenBank/DDBJ databases">
        <title>LHISI_Scaffold_Assembly.</title>
        <authorList>
            <person name="Stuart O.P."/>
            <person name="Cleave R."/>
            <person name="Magrath M.J.L."/>
            <person name="Mikheyev A.S."/>
        </authorList>
    </citation>
    <scope>NUCLEOTIDE SEQUENCE [LARGE SCALE GENOMIC DNA]</scope>
    <source>
        <strain evidence="1">Daus_M_001</strain>
        <tissue evidence="1">Leg muscle</tissue>
    </source>
</reference>
<organism evidence="1 2">
    <name type="scientific">Dryococelus australis</name>
    <dbReference type="NCBI Taxonomy" id="614101"/>
    <lineage>
        <taxon>Eukaryota</taxon>
        <taxon>Metazoa</taxon>
        <taxon>Ecdysozoa</taxon>
        <taxon>Arthropoda</taxon>
        <taxon>Hexapoda</taxon>
        <taxon>Insecta</taxon>
        <taxon>Pterygota</taxon>
        <taxon>Neoptera</taxon>
        <taxon>Polyneoptera</taxon>
        <taxon>Phasmatodea</taxon>
        <taxon>Verophasmatodea</taxon>
        <taxon>Anareolatae</taxon>
        <taxon>Phasmatidae</taxon>
        <taxon>Eurycanthinae</taxon>
        <taxon>Dryococelus</taxon>
    </lineage>
</organism>
<sequence>MEQTGKGTFEEKATIIKGMTKQKCHIEIECPHALTTYNHFMRGVDLLDGLISYYRIGIQSKKYYTLFFYFTDIV</sequence>
<evidence type="ECO:0000313" key="2">
    <source>
        <dbReference type="Proteomes" id="UP001159363"/>
    </source>
</evidence>
<dbReference type="PANTHER" id="PTHR47272">
    <property type="entry name" value="DDE_TNP_1_7 DOMAIN-CONTAINING PROTEIN"/>
    <property type="match status" value="1"/>
</dbReference>
<evidence type="ECO:0000313" key="1">
    <source>
        <dbReference type="EMBL" id="KAJ8886814.1"/>
    </source>
</evidence>
<gene>
    <name evidence="1" type="ORF">PR048_013026</name>
</gene>
<proteinExistence type="predicted"/>
<keyword evidence="2" id="KW-1185">Reference proteome</keyword>